<protein>
    <submittedName>
        <fullName evidence="2">Uncharacterized protein</fullName>
    </submittedName>
</protein>
<reference evidence="2" key="1">
    <citation type="submission" date="2020-11" db="EMBL/GenBank/DDBJ databases">
        <authorList>
            <consortium name="DOE Joint Genome Institute"/>
            <person name="Ahrendt S."/>
            <person name="Riley R."/>
            <person name="Andreopoulos W."/>
            <person name="Labutti K."/>
            <person name="Pangilinan J."/>
            <person name="Ruiz-Duenas F.J."/>
            <person name="Barrasa J.M."/>
            <person name="Sanchez-Garcia M."/>
            <person name="Camarero S."/>
            <person name="Miyauchi S."/>
            <person name="Serrano A."/>
            <person name="Linde D."/>
            <person name="Babiker R."/>
            <person name="Drula E."/>
            <person name="Ayuso-Fernandez I."/>
            <person name="Pacheco R."/>
            <person name="Padilla G."/>
            <person name="Ferreira P."/>
            <person name="Barriuso J."/>
            <person name="Kellner H."/>
            <person name="Castanera R."/>
            <person name="Alfaro M."/>
            <person name="Ramirez L."/>
            <person name="Pisabarro A.G."/>
            <person name="Kuo A."/>
            <person name="Tritt A."/>
            <person name="Lipzen A."/>
            <person name="He G."/>
            <person name="Yan M."/>
            <person name="Ng V."/>
            <person name="Cullen D."/>
            <person name="Martin F."/>
            <person name="Rosso M.-N."/>
            <person name="Henrissat B."/>
            <person name="Hibbett D."/>
            <person name="Martinez A.T."/>
            <person name="Grigoriev I.V."/>
        </authorList>
    </citation>
    <scope>NUCLEOTIDE SEQUENCE</scope>
    <source>
        <strain evidence="2">CBS 247.69</strain>
    </source>
</reference>
<sequence>MVSMVLCVLSDTNTTSFDALSTTTDTDSTSRTIPGPGALSGKAVLALGKATLHGAEVIIIRRRVQVISSKFPHKDEDNVKGIESMYEDILELSRRDLYSDVIRTRALHVILVQIGSGHVKKLVQCLATWHKVELLIFLSELIESFDSLWLANVFKVGGPPSLVKAYQSSLVSDCKHGLQPFVSFLYRLIIARDYVATVFFEAGIVKFLVHAYISDFSDPLAPGEQVLDTRLEFRTACNSLLDAFLKTRKGPTLFAKDPFHVLWPMQPGPLLYRKIPVRSAQRAELWRSLEAGIIDSRVRSISDVMLSENYRGILDQDSLDDISSDILEFSRDNIYCEAVTNQIVEMNLTLIGSGRTKKLVSCVSNWPIADIQIFVSKLLNTFDPLRLSVGTTGGNFSSSISAYHRSFASAGVDYPLQPVVAFIDHLTQASGIASEAALRSGFSGPHEDDIFRGGPALRATCESVLRTCSEYFSHTMTTKKRWLILSGKYFSESQSQGWCSRLTNTRKVRRSLNLGNPPGDSIDAGENCTLESMLIFLQRLVRGLDCRSGSQTILEGGVLELLLYLYLEDFRDPLSTSPDHGRLNLRAACDSLLNAFFKTGQGFTLIGEHKICVLWPVAPTPQLDNAISNQSFGHEEIWRIRDPEQILTKLDTVLNNIRREWRNKRRDLPEFDPSGNIAASMLEFLGYTHQYPDTIKHRALSIILELVGTGRTEELIADLETWPRSRVSTRKKDGGTSDLGAGVLRLPQ</sequence>
<proteinExistence type="predicted"/>
<dbReference type="EMBL" id="MU150339">
    <property type="protein sequence ID" value="KAF9458476.1"/>
    <property type="molecule type" value="Genomic_DNA"/>
</dbReference>
<keyword evidence="3" id="KW-1185">Reference proteome</keyword>
<gene>
    <name evidence="2" type="ORF">BDZ94DRAFT_1239966</name>
</gene>
<dbReference type="OrthoDB" id="2956939at2759"/>
<dbReference type="Proteomes" id="UP000807353">
    <property type="component" value="Unassembled WGS sequence"/>
</dbReference>
<evidence type="ECO:0000256" key="1">
    <source>
        <dbReference type="SAM" id="MobiDB-lite"/>
    </source>
</evidence>
<comment type="caution">
    <text evidence="2">The sequence shown here is derived from an EMBL/GenBank/DDBJ whole genome shotgun (WGS) entry which is preliminary data.</text>
</comment>
<dbReference type="AlphaFoldDB" id="A0A9P5XZE2"/>
<accession>A0A9P5XZE2</accession>
<name>A0A9P5XZE2_9AGAR</name>
<evidence type="ECO:0000313" key="3">
    <source>
        <dbReference type="Proteomes" id="UP000807353"/>
    </source>
</evidence>
<evidence type="ECO:0000313" key="2">
    <source>
        <dbReference type="EMBL" id="KAF9458476.1"/>
    </source>
</evidence>
<feature type="region of interest" description="Disordered" evidence="1">
    <location>
        <begin position="727"/>
        <end position="748"/>
    </location>
</feature>
<organism evidence="2 3">
    <name type="scientific">Collybia nuda</name>
    <dbReference type="NCBI Taxonomy" id="64659"/>
    <lineage>
        <taxon>Eukaryota</taxon>
        <taxon>Fungi</taxon>
        <taxon>Dikarya</taxon>
        <taxon>Basidiomycota</taxon>
        <taxon>Agaricomycotina</taxon>
        <taxon>Agaricomycetes</taxon>
        <taxon>Agaricomycetidae</taxon>
        <taxon>Agaricales</taxon>
        <taxon>Tricholomatineae</taxon>
        <taxon>Clitocybaceae</taxon>
        <taxon>Collybia</taxon>
    </lineage>
</organism>